<evidence type="ECO:0000313" key="3">
    <source>
        <dbReference type="EMBL" id="VEU20773.1"/>
    </source>
</evidence>
<name>A0A448YIW4_BRENA</name>
<dbReference type="EMBL" id="CAACVR010000007">
    <property type="protein sequence ID" value="VEU20773.1"/>
    <property type="molecule type" value="Genomic_DNA"/>
</dbReference>
<evidence type="ECO:0000259" key="2">
    <source>
        <dbReference type="PROSITE" id="PS51469"/>
    </source>
</evidence>
<dbReference type="STRING" id="13370.A0A448YIW4"/>
<feature type="domain" description="SUN" evidence="2">
    <location>
        <begin position="364"/>
        <end position="579"/>
    </location>
</feature>
<dbReference type="Proteomes" id="UP000290900">
    <property type="component" value="Unassembled WGS sequence"/>
</dbReference>
<accession>A0A448YIW4</accession>
<dbReference type="Pfam" id="PF07738">
    <property type="entry name" value="Sad1_UNC"/>
    <property type="match status" value="1"/>
</dbReference>
<dbReference type="FunCoup" id="A0A448YIW4">
    <property type="interactions" value="361"/>
</dbReference>
<dbReference type="InParanoid" id="A0A448YIW4"/>
<organism evidence="3 4">
    <name type="scientific">Brettanomyces naardenensis</name>
    <name type="common">Yeast</name>
    <dbReference type="NCBI Taxonomy" id="13370"/>
    <lineage>
        <taxon>Eukaryota</taxon>
        <taxon>Fungi</taxon>
        <taxon>Dikarya</taxon>
        <taxon>Ascomycota</taxon>
        <taxon>Saccharomycotina</taxon>
        <taxon>Pichiomycetes</taxon>
        <taxon>Pichiales</taxon>
        <taxon>Pichiaceae</taxon>
        <taxon>Brettanomyces</taxon>
    </lineage>
</organism>
<dbReference type="Gene3D" id="2.60.120.260">
    <property type="entry name" value="Galactose-binding domain-like"/>
    <property type="match status" value="1"/>
</dbReference>
<dbReference type="PROSITE" id="PS51469">
    <property type="entry name" value="SUN"/>
    <property type="match status" value="1"/>
</dbReference>
<evidence type="ECO:0000256" key="1">
    <source>
        <dbReference type="SAM" id="Coils"/>
    </source>
</evidence>
<feature type="coiled-coil region" evidence="1">
    <location>
        <begin position="298"/>
        <end position="329"/>
    </location>
</feature>
<dbReference type="InterPro" id="IPR012919">
    <property type="entry name" value="SUN_dom"/>
</dbReference>
<keyword evidence="4" id="KW-1185">Reference proteome</keyword>
<reference evidence="3 4" key="1">
    <citation type="submission" date="2018-12" db="EMBL/GenBank/DDBJ databases">
        <authorList>
            <person name="Tiukova I."/>
            <person name="Dainat J."/>
        </authorList>
    </citation>
    <scope>NUCLEOTIDE SEQUENCE [LARGE SCALE GENOMIC DNA]</scope>
</reference>
<sequence>MSKAQSLKNIIDYSEKIFDSDGADVGEEYDTTINGGRETGEKFSVSFDDSDTHELNDNVMRGLFVQELKNGFNNGKNEVKVKAKTDLPFVERDFDSDSDVFSDPDYSPKFGEEEEEIDDAEDDFQDEKDFEYLEDPDESLVYEGYHPDDRKDLQPMSEIETEVEDIEDPNSIEPPATVKSHFILYLLKCSPLVLVVLFLVLISNVFSEIPSQGNDSGFVHHKLYLLDKELKSINDWQSKLEATISSMVKENAAQEPVVLANGTDVTGYIESLRSNLTAVSDRIDSLQSWVNVHQEPVKEEMEAILSQFKQQLKDQLDAIKNVSRKEEVKKVEEVSRDEPSTIPPTYHTYQSRYTGRSIANVAGTARVLSRLTTLPKMKRVRTKVMDRVLHGFSDFARRTLLKKSQRSPVIGLEGINLVSEENTPNNALLEDPRRYWQALTEDIPISFTVGLQEPIYLQEVGISHPRYRYLMKSAPKLVELFVKPAGADMNGLDCLRERLTPFYNQDFLSTALKSSFVKIGEMTYDVSRMDQYQQFNLSKELKLILAEFQVEWVTLVIDSNWGNQNVTVLDTIRIFGMNQLEMKRYLSNDETVRNLGDDESF</sequence>
<keyword evidence="1" id="KW-0175">Coiled coil</keyword>
<protein>
    <submittedName>
        <fullName evidence="3">DEKNAAC101686</fullName>
    </submittedName>
</protein>
<proteinExistence type="predicted"/>
<dbReference type="OrthoDB" id="3997571at2759"/>
<dbReference type="AlphaFoldDB" id="A0A448YIW4"/>
<gene>
    <name evidence="3" type="ORF">BRENAR_LOCUS1508</name>
</gene>
<evidence type="ECO:0000313" key="4">
    <source>
        <dbReference type="Proteomes" id="UP000290900"/>
    </source>
</evidence>